<evidence type="ECO:0000256" key="1">
    <source>
        <dbReference type="SAM" id="MobiDB-lite"/>
    </source>
</evidence>
<protein>
    <submittedName>
        <fullName evidence="3">Uncharacterized protein</fullName>
    </submittedName>
</protein>
<sequence length="180" mass="20187">MWITSLLSWASLFVPGPADFLPSYPPTNIMWSHGYFDVTLEQGAAMVLNGAWMMTRGDPPLIAPETRFASLGGFAEDEAFAKQCHPRFARESLIDCKRYEGCFVSLLFYSRTEIFILSVPRVDALEQPCGSTAEDRRTRTNSRPNVEKKGTPLRRPEDQSEGGNPRVRVTTLARVNSNVQ</sequence>
<organism evidence="3 4">
    <name type="scientific">Coccidioides immitis RMSCC 2394</name>
    <dbReference type="NCBI Taxonomy" id="404692"/>
    <lineage>
        <taxon>Eukaryota</taxon>
        <taxon>Fungi</taxon>
        <taxon>Dikarya</taxon>
        <taxon>Ascomycota</taxon>
        <taxon>Pezizomycotina</taxon>
        <taxon>Eurotiomycetes</taxon>
        <taxon>Eurotiomycetidae</taxon>
        <taxon>Onygenales</taxon>
        <taxon>Onygenaceae</taxon>
        <taxon>Coccidioides</taxon>
    </lineage>
</organism>
<evidence type="ECO:0000313" key="4">
    <source>
        <dbReference type="Proteomes" id="UP000054565"/>
    </source>
</evidence>
<dbReference type="AlphaFoldDB" id="A0A0J6YBK0"/>
<proteinExistence type="predicted"/>
<dbReference type="EMBL" id="DS028094">
    <property type="protein sequence ID" value="KMP04178.1"/>
    <property type="molecule type" value="Genomic_DNA"/>
</dbReference>
<feature type="compositionally biased region" description="Basic and acidic residues" evidence="1">
    <location>
        <begin position="145"/>
        <end position="158"/>
    </location>
</feature>
<feature type="region of interest" description="Disordered" evidence="1">
    <location>
        <begin position="130"/>
        <end position="168"/>
    </location>
</feature>
<gene>
    <name evidence="3" type="ORF">CIRG_03869</name>
</gene>
<feature type="signal peptide" evidence="2">
    <location>
        <begin position="1"/>
        <end position="18"/>
    </location>
</feature>
<reference evidence="4" key="1">
    <citation type="journal article" date="2010" name="Genome Res.">
        <title>Population genomic sequencing of Coccidioides fungi reveals recent hybridization and transposon control.</title>
        <authorList>
            <person name="Neafsey D.E."/>
            <person name="Barker B.M."/>
            <person name="Sharpton T.J."/>
            <person name="Stajich J.E."/>
            <person name="Park D.J."/>
            <person name="Whiston E."/>
            <person name="Hung C.-Y."/>
            <person name="McMahan C."/>
            <person name="White J."/>
            <person name="Sykes S."/>
            <person name="Heiman D."/>
            <person name="Young S."/>
            <person name="Zeng Q."/>
            <person name="Abouelleil A."/>
            <person name="Aftuck L."/>
            <person name="Bessette D."/>
            <person name="Brown A."/>
            <person name="FitzGerald M."/>
            <person name="Lui A."/>
            <person name="Macdonald J.P."/>
            <person name="Priest M."/>
            <person name="Orbach M.J."/>
            <person name="Galgiani J.N."/>
            <person name="Kirkland T.N."/>
            <person name="Cole G.T."/>
            <person name="Birren B.W."/>
            <person name="Henn M.R."/>
            <person name="Taylor J.W."/>
            <person name="Rounsley S.D."/>
        </authorList>
    </citation>
    <scope>NUCLEOTIDE SEQUENCE [LARGE SCALE GENOMIC DNA]</scope>
    <source>
        <strain evidence="4">RMSCC 2394</strain>
    </source>
</reference>
<feature type="chain" id="PRO_5005285214" evidence="2">
    <location>
        <begin position="19"/>
        <end position="180"/>
    </location>
</feature>
<dbReference type="Proteomes" id="UP000054565">
    <property type="component" value="Unassembled WGS sequence"/>
</dbReference>
<keyword evidence="2" id="KW-0732">Signal</keyword>
<name>A0A0J6YBK0_COCIT</name>
<evidence type="ECO:0000313" key="3">
    <source>
        <dbReference type="EMBL" id="KMP04178.1"/>
    </source>
</evidence>
<accession>A0A0J6YBK0</accession>
<evidence type="ECO:0000256" key="2">
    <source>
        <dbReference type="SAM" id="SignalP"/>
    </source>
</evidence>